<reference evidence="1 2" key="1">
    <citation type="submission" date="2018-08" db="EMBL/GenBank/DDBJ databases">
        <title>A genome reference for cultivated species of the human gut microbiota.</title>
        <authorList>
            <person name="Zou Y."/>
            <person name="Xue W."/>
            <person name="Luo G."/>
        </authorList>
    </citation>
    <scope>NUCLEOTIDE SEQUENCE [LARGE SCALE GENOMIC DNA]</scope>
    <source>
        <strain evidence="1 2">AM17-48</strain>
    </source>
</reference>
<organism evidence="1 2">
    <name type="scientific">Bacteroides ovatus</name>
    <dbReference type="NCBI Taxonomy" id="28116"/>
    <lineage>
        <taxon>Bacteria</taxon>
        <taxon>Pseudomonadati</taxon>
        <taxon>Bacteroidota</taxon>
        <taxon>Bacteroidia</taxon>
        <taxon>Bacteroidales</taxon>
        <taxon>Bacteroidaceae</taxon>
        <taxon>Bacteroides</taxon>
    </lineage>
</organism>
<comment type="caution">
    <text evidence="1">The sequence shown here is derived from an EMBL/GenBank/DDBJ whole genome shotgun (WGS) entry which is preliminary data.</text>
</comment>
<gene>
    <name evidence="1" type="ORF">DW206_22815</name>
</gene>
<proteinExistence type="predicted"/>
<dbReference type="AlphaFoldDB" id="A0A414WS84"/>
<accession>A0A414WS84</accession>
<name>A0A414WS84_BACOV</name>
<evidence type="ECO:0000313" key="1">
    <source>
        <dbReference type="EMBL" id="RHH40392.1"/>
    </source>
</evidence>
<dbReference type="RefSeq" id="WP_118299775.1">
    <property type="nucleotide sequence ID" value="NZ_QRJR01000034.1"/>
</dbReference>
<dbReference type="Proteomes" id="UP000283329">
    <property type="component" value="Unassembled WGS sequence"/>
</dbReference>
<evidence type="ECO:0000313" key="2">
    <source>
        <dbReference type="Proteomes" id="UP000283329"/>
    </source>
</evidence>
<protein>
    <submittedName>
        <fullName evidence="1">Uncharacterized protein</fullName>
    </submittedName>
</protein>
<dbReference type="EMBL" id="QRJR01000034">
    <property type="protein sequence ID" value="RHH40392.1"/>
    <property type="molecule type" value="Genomic_DNA"/>
</dbReference>
<sequence>MNITRTISEQVAEKMVAPIVAKIKSLSDERQIISEEAIQNSLPKDLKDCFKKHRSCFQKSSCATLYSGKHEIRIEKLSYFPASSSWYPHIEVGSQVIEHLDKLRIKIDKLNDEKEKTYNSIVSALLSLRTFKRAKEQFPDAYEYLKEYEEPGKTAVSLPIEDILSTINKYKP</sequence>